<dbReference type="InterPro" id="IPR002125">
    <property type="entry name" value="CMP_dCMP_dom"/>
</dbReference>
<dbReference type="SUPFAM" id="SSF53927">
    <property type="entry name" value="Cytidine deaminase-like"/>
    <property type="match status" value="1"/>
</dbReference>
<evidence type="ECO:0000313" key="4">
    <source>
        <dbReference type="EMBL" id="MFC4410291.1"/>
    </source>
</evidence>
<organism evidence="4 5">
    <name type="scientific">Chungangia koreensis</name>
    <dbReference type="NCBI Taxonomy" id="752657"/>
    <lineage>
        <taxon>Bacteria</taxon>
        <taxon>Bacillati</taxon>
        <taxon>Bacillota</taxon>
        <taxon>Bacilli</taxon>
        <taxon>Lactobacillales</taxon>
        <taxon>Chungangia</taxon>
    </lineage>
</organism>
<evidence type="ECO:0000256" key="1">
    <source>
        <dbReference type="ARBA" id="ARBA00022723"/>
    </source>
</evidence>
<keyword evidence="1" id="KW-0479">Metal-binding</keyword>
<comment type="caution">
    <text evidence="4">The sequence shown here is derived from an EMBL/GenBank/DDBJ whole genome shotgun (WGS) entry which is preliminary data.</text>
</comment>
<dbReference type="Proteomes" id="UP001595817">
    <property type="component" value="Unassembled WGS sequence"/>
</dbReference>
<dbReference type="PROSITE" id="PS00903">
    <property type="entry name" value="CYT_DCMP_DEAMINASES_1"/>
    <property type="match status" value="1"/>
</dbReference>
<keyword evidence="2" id="KW-0862">Zinc</keyword>
<keyword evidence="5" id="KW-1185">Reference proteome</keyword>
<reference evidence="5" key="1">
    <citation type="journal article" date="2019" name="Int. J. Syst. Evol. Microbiol.">
        <title>The Global Catalogue of Microorganisms (GCM) 10K type strain sequencing project: providing services to taxonomists for standard genome sequencing and annotation.</title>
        <authorList>
            <consortium name="The Broad Institute Genomics Platform"/>
            <consortium name="The Broad Institute Genome Sequencing Center for Infectious Disease"/>
            <person name="Wu L."/>
            <person name="Ma J."/>
        </authorList>
    </citation>
    <scope>NUCLEOTIDE SEQUENCE [LARGE SCALE GENOMIC DNA]</scope>
    <source>
        <strain evidence="5">CCUG 59778</strain>
    </source>
</reference>
<name>A0ABV8X3D4_9LACT</name>
<dbReference type="RefSeq" id="WP_378153986.1">
    <property type="nucleotide sequence ID" value="NZ_JBHSEC010000013.1"/>
</dbReference>
<dbReference type="InterPro" id="IPR016192">
    <property type="entry name" value="APOBEC/CMP_deaminase_Zn-bd"/>
</dbReference>
<dbReference type="Pfam" id="PF00383">
    <property type="entry name" value="dCMP_cyt_deam_1"/>
    <property type="match status" value="1"/>
</dbReference>
<dbReference type="PANTHER" id="PTHR11079">
    <property type="entry name" value="CYTOSINE DEAMINASE FAMILY MEMBER"/>
    <property type="match status" value="1"/>
</dbReference>
<gene>
    <name evidence="4" type="ORF">ACFOZY_07555</name>
</gene>
<dbReference type="EMBL" id="JBHSEC010000013">
    <property type="protein sequence ID" value="MFC4410291.1"/>
    <property type="molecule type" value="Genomic_DNA"/>
</dbReference>
<evidence type="ECO:0000259" key="3">
    <source>
        <dbReference type="PROSITE" id="PS51747"/>
    </source>
</evidence>
<dbReference type="InterPro" id="IPR016193">
    <property type="entry name" value="Cytidine_deaminase-like"/>
</dbReference>
<protein>
    <submittedName>
        <fullName evidence="4">Nucleoside deaminase</fullName>
    </submittedName>
</protein>
<evidence type="ECO:0000313" key="5">
    <source>
        <dbReference type="Proteomes" id="UP001595817"/>
    </source>
</evidence>
<dbReference type="Gene3D" id="3.40.140.10">
    <property type="entry name" value="Cytidine Deaminase, domain 2"/>
    <property type="match status" value="1"/>
</dbReference>
<dbReference type="PANTHER" id="PTHR11079:SF202">
    <property type="entry name" value="TRNA-SPECIFIC ADENOSINE DEAMINASE"/>
    <property type="match status" value="1"/>
</dbReference>
<feature type="domain" description="CMP/dCMP-type deaminase" evidence="3">
    <location>
        <begin position="1"/>
        <end position="103"/>
    </location>
</feature>
<dbReference type="PROSITE" id="PS51747">
    <property type="entry name" value="CYT_DCMP_DEAMINASES_2"/>
    <property type="match status" value="1"/>
</dbReference>
<accession>A0ABV8X3D4</accession>
<evidence type="ECO:0000256" key="2">
    <source>
        <dbReference type="ARBA" id="ARBA00022833"/>
    </source>
</evidence>
<dbReference type="CDD" id="cd01285">
    <property type="entry name" value="nucleoside_deaminase"/>
    <property type="match status" value="1"/>
</dbReference>
<proteinExistence type="predicted"/>
<sequence>MKEAAKSLEENTYPVGAVIADESGNVIATGRNHVNPLQDITAHAEIDALRNAGKSILDAKLRKEKLTLYTTLEPCPMCTGAILFAHIHRVVWILNDETGFGGFRVIQESKVYESRFAKIETIAEPFDDLKEIQLELMDSWSKNPYNIANQRKAGVSLR</sequence>